<evidence type="ECO:0000313" key="2">
    <source>
        <dbReference type="EMBL" id="KAH8018963.1"/>
    </source>
</evidence>
<accession>A0A9J6DAA2</accession>
<reference evidence="2" key="2">
    <citation type="submission" date="2021-09" db="EMBL/GenBank/DDBJ databases">
        <authorList>
            <person name="Jia N."/>
            <person name="Wang J."/>
            <person name="Shi W."/>
            <person name="Du L."/>
            <person name="Sun Y."/>
            <person name="Zhan W."/>
            <person name="Jiang J."/>
            <person name="Wang Q."/>
            <person name="Zhang B."/>
            <person name="Ji P."/>
            <person name="Sakyi L.B."/>
            <person name="Cui X."/>
            <person name="Yuan T."/>
            <person name="Jiang B."/>
            <person name="Yang W."/>
            <person name="Lam T.T.-Y."/>
            <person name="Chang Q."/>
            <person name="Ding S."/>
            <person name="Wang X."/>
            <person name="Zhu J."/>
            <person name="Ruan X."/>
            <person name="Zhao L."/>
            <person name="Wei J."/>
            <person name="Que T."/>
            <person name="Du C."/>
            <person name="Cheng J."/>
            <person name="Dai P."/>
            <person name="Han X."/>
            <person name="Huang E."/>
            <person name="Gao Y."/>
            <person name="Liu J."/>
            <person name="Shao H."/>
            <person name="Ye R."/>
            <person name="Li L."/>
            <person name="Wei W."/>
            <person name="Wang X."/>
            <person name="Wang C."/>
            <person name="Huo Q."/>
            <person name="Li W."/>
            <person name="Guo W."/>
            <person name="Chen H."/>
            <person name="Chen S."/>
            <person name="Zhou L."/>
            <person name="Zhou L."/>
            <person name="Ni X."/>
            <person name="Tian J."/>
            <person name="Zhou Y."/>
            <person name="Sheng Y."/>
            <person name="Liu T."/>
            <person name="Pan Y."/>
            <person name="Xia L."/>
            <person name="Li J."/>
            <person name="Zhao F."/>
            <person name="Cao W."/>
        </authorList>
    </citation>
    <scope>NUCLEOTIDE SEQUENCE</scope>
    <source>
        <strain evidence="2">Rmic-2018</strain>
        <tissue evidence="2">Larvae</tissue>
    </source>
</reference>
<evidence type="ECO:0000256" key="1">
    <source>
        <dbReference type="SAM" id="MobiDB-lite"/>
    </source>
</evidence>
<dbReference type="AlphaFoldDB" id="A0A9J6DAA2"/>
<evidence type="ECO:0000313" key="3">
    <source>
        <dbReference type="Proteomes" id="UP000821866"/>
    </source>
</evidence>
<comment type="caution">
    <text evidence="2">The sequence shown here is derived from an EMBL/GenBank/DDBJ whole genome shotgun (WGS) entry which is preliminary data.</text>
</comment>
<keyword evidence="3" id="KW-1185">Reference proteome</keyword>
<protein>
    <submittedName>
        <fullName evidence="2">Uncharacterized protein</fullName>
    </submittedName>
</protein>
<feature type="region of interest" description="Disordered" evidence="1">
    <location>
        <begin position="251"/>
        <end position="287"/>
    </location>
</feature>
<feature type="compositionally biased region" description="Polar residues" evidence="1">
    <location>
        <begin position="331"/>
        <end position="341"/>
    </location>
</feature>
<reference evidence="2" key="1">
    <citation type="journal article" date="2020" name="Cell">
        <title>Large-Scale Comparative Analyses of Tick Genomes Elucidate Their Genetic Diversity and Vector Capacities.</title>
        <authorList>
            <consortium name="Tick Genome and Microbiome Consortium (TIGMIC)"/>
            <person name="Jia N."/>
            <person name="Wang J."/>
            <person name="Shi W."/>
            <person name="Du L."/>
            <person name="Sun Y."/>
            <person name="Zhan W."/>
            <person name="Jiang J.F."/>
            <person name="Wang Q."/>
            <person name="Zhang B."/>
            <person name="Ji P."/>
            <person name="Bell-Sakyi L."/>
            <person name="Cui X.M."/>
            <person name="Yuan T.T."/>
            <person name="Jiang B.G."/>
            <person name="Yang W.F."/>
            <person name="Lam T.T."/>
            <person name="Chang Q.C."/>
            <person name="Ding S.J."/>
            <person name="Wang X.J."/>
            <person name="Zhu J.G."/>
            <person name="Ruan X.D."/>
            <person name="Zhao L."/>
            <person name="Wei J.T."/>
            <person name="Ye R.Z."/>
            <person name="Que T.C."/>
            <person name="Du C.H."/>
            <person name="Zhou Y.H."/>
            <person name="Cheng J.X."/>
            <person name="Dai P.F."/>
            <person name="Guo W.B."/>
            <person name="Han X.H."/>
            <person name="Huang E.J."/>
            <person name="Li L.F."/>
            <person name="Wei W."/>
            <person name="Gao Y.C."/>
            <person name="Liu J.Z."/>
            <person name="Shao H.Z."/>
            <person name="Wang X."/>
            <person name="Wang C.C."/>
            <person name="Yang T.C."/>
            <person name="Huo Q.B."/>
            <person name="Li W."/>
            <person name="Chen H.Y."/>
            <person name="Chen S.E."/>
            <person name="Zhou L.G."/>
            <person name="Ni X.B."/>
            <person name="Tian J.H."/>
            <person name="Sheng Y."/>
            <person name="Liu T."/>
            <person name="Pan Y.S."/>
            <person name="Xia L.Y."/>
            <person name="Li J."/>
            <person name="Zhao F."/>
            <person name="Cao W.C."/>
        </authorList>
    </citation>
    <scope>NUCLEOTIDE SEQUENCE</scope>
    <source>
        <strain evidence="2">Rmic-2018</strain>
    </source>
</reference>
<dbReference type="Proteomes" id="UP000821866">
    <property type="component" value="Chromosome 8"/>
</dbReference>
<gene>
    <name evidence="2" type="ORF">HPB51_014029</name>
</gene>
<feature type="region of interest" description="Disordered" evidence="1">
    <location>
        <begin position="320"/>
        <end position="356"/>
    </location>
</feature>
<sequence length="437" mass="46130">MVPVTRALAPLQPPTDAVHASLAMGCAAVSCGVDVSSADTRPGMQTASRSLQEAQFGNDDGEAFSPPACLTALQAPTPEGDQASLVTRRCSHHNPVLHDIAMLIAAMTAYSMAAASGSADGTSEDAARIIREAIARLSQQLALSNYEVSTAAMSTGDPVISAVIAPGSSGSSHALPMDVMQATFLLAQKLDHFALCTTGSLYCTLPSTVASKLLEFGGFQDDSVLGEAHHNDITPYQPRLLTDPILVDPDSNVDGSSATHHLDSAPLGNLSREKHRPDGATLPYANQPSFGESVYKEIFDSPSVARSPFADRTADAVGDALDTDTGHEQGSIPQVSESVTSAPPDKNTTHKPQPEEADIDYSRPLACEIVPQNHHFIQTATVLPSGRVDQNTELSRTASVADRLGFNKFGERSTTTKVSLDRCVNLGETCRKVRARS</sequence>
<name>A0A9J6DAA2_RHIMP</name>
<organism evidence="2 3">
    <name type="scientific">Rhipicephalus microplus</name>
    <name type="common">Cattle tick</name>
    <name type="synonym">Boophilus microplus</name>
    <dbReference type="NCBI Taxonomy" id="6941"/>
    <lineage>
        <taxon>Eukaryota</taxon>
        <taxon>Metazoa</taxon>
        <taxon>Ecdysozoa</taxon>
        <taxon>Arthropoda</taxon>
        <taxon>Chelicerata</taxon>
        <taxon>Arachnida</taxon>
        <taxon>Acari</taxon>
        <taxon>Parasitiformes</taxon>
        <taxon>Ixodida</taxon>
        <taxon>Ixodoidea</taxon>
        <taxon>Ixodidae</taxon>
        <taxon>Rhipicephalinae</taxon>
        <taxon>Rhipicephalus</taxon>
        <taxon>Boophilus</taxon>
    </lineage>
</organism>
<proteinExistence type="predicted"/>
<dbReference type="PROSITE" id="PS51257">
    <property type="entry name" value="PROKAR_LIPOPROTEIN"/>
    <property type="match status" value="1"/>
</dbReference>
<dbReference type="EMBL" id="JABSTU010000010">
    <property type="protein sequence ID" value="KAH8018963.1"/>
    <property type="molecule type" value="Genomic_DNA"/>
</dbReference>